<reference evidence="2" key="1">
    <citation type="journal article" date="2022" name="Mol. Ecol. Resour.">
        <title>The genomes of chicory, endive, great burdock and yacon provide insights into Asteraceae palaeo-polyploidization history and plant inulin production.</title>
        <authorList>
            <person name="Fan W."/>
            <person name="Wang S."/>
            <person name="Wang H."/>
            <person name="Wang A."/>
            <person name="Jiang F."/>
            <person name="Liu H."/>
            <person name="Zhao H."/>
            <person name="Xu D."/>
            <person name="Zhang Y."/>
        </authorList>
    </citation>
    <scope>NUCLEOTIDE SEQUENCE [LARGE SCALE GENOMIC DNA]</scope>
    <source>
        <strain evidence="2">cv. Niubang</strain>
    </source>
</reference>
<sequence length="375" mass="40736">MAITKSKPRKRSHAELKGDESSSENSPNKHPSPSKKIAKEKQPPAKRLTRSSSQFKTKTMTEDKGSAIALTGDSREKNSKEVDSEAVISKLSTTALDALAAVVGAEVQTPETTPVQAKMIIPAEATSVAVNPFPTEVTKTPPLVSPSKILDDTLSKLLGINITLKNQDQHSVNPTPPVKYQLIDEPSEETLEPSLIASQNTEPLETPVKNPYVNMAIGSPVDEATPQFNIRAVKHSPSINHVSPVHTASKKPKAKKKKKQTTEVEVAEDTKVEDISPPKRITRQGAQSMAQPEGSNRAVLQKSHNTAEGSKGKASNPLRDNLLMRFTNNPRPPSIIEAVEEMKNTILGEVQKATAWLKKTFKARTNKLKGKINGL</sequence>
<dbReference type="Proteomes" id="UP001055879">
    <property type="component" value="Linkage Group LG14"/>
</dbReference>
<gene>
    <name evidence="1" type="ORF">L6452_37293</name>
</gene>
<evidence type="ECO:0000313" key="1">
    <source>
        <dbReference type="EMBL" id="KAI3678014.1"/>
    </source>
</evidence>
<name>A0ACB8Y6Q3_ARCLA</name>
<organism evidence="1 2">
    <name type="scientific">Arctium lappa</name>
    <name type="common">Greater burdock</name>
    <name type="synonym">Lappa major</name>
    <dbReference type="NCBI Taxonomy" id="4217"/>
    <lineage>
        <taxon>Eukaryota</taxon>
        <taxon>Viridiplantae</taxon>
        <taxon>Streptophyta</taxon>
        <taxon>Embryophyta</taxon>
        <taxon>Tracheophyta</taxon>
        <taxon>Spermatophyta</taxon>
        <taxon>Magnoliopsida</taxon>
        <taxon>eudicotyledons</taxon>
        <taxon>Gunneridae</taxon>
        <taxon>Pentapetalae</taxon>
        <taxon>asterids</taxon>
        <taxon>campanulids</taxon>
        <taxon>Asterales</taxon>
        <taxon>Asteraceae</taxon>
        <taxon>Carduoideae</taxon>
        <taxon>Cardueae</taxon>
        <taxon>Arctiinae</taxon>
        <taxon>Arctium</taxon>
    </lineage>
</organism>
<keyword evidence="2" id="KW-1185">Reference proteome</keyword>
<protein>
    <submittedName>
        <fullName evidence="1">Uncharacterized protein</fullName>
    </submittedName>
</protein>
<evidence type="ECO:0000313" key="2">
    <source>
        <dbReference type="Proteomes" id="UP001055879"/>
    </source>
</evidence>
<dbReference type="EMBL" id="CM042060">
    <property type="protein sequence ID" value="KAI3678014.1"/>
    <property type="molecule type" value="Genomic_DNA"/>
</dbReference>
<reference evidence="1 2" key="2">
    <citation type="journal article" date="2022" name="Mol. Ecol. Resour.">
        <title>The genomes of chicory, endive, great burdock and yacon provide insights into Asteraceae paleo-polyploidization history and plant inulin production.</title>
        <authorList>
            <person name="Fan W."/>
            <person name="Wang S."/>
            <person name="Wang H."/>
            <person name="Wang A."/>
            <person name="Jiang F."/>
            <person name="Liu H."/>
            <person name="Zhao H."/>
            <person name="Xu D."/>
            <person name="Zhang Y."/>
        </authorList>
    </citation>
    <scope>NUCLEOTIDE SEQUENCE [LARGE SCALE GENOMIC DNA]</scope>
    <source>
        <strain evidence="2">cv. Niubang</strain>
    </source>
</reference>
<accession>A0ACB8Y6Q3</accession>
<comment type="caution">
    <text evidence="1">The sequence shown here is derived from an EMBL/GenBank/DDBJ whole genome shotgun (WGS) entry which is preliminary data.</text>
</comment>
<proteinExistence type="predicted"/>